<keyword evidence="1" id="KW-1133">Transmembrane helix</keyword>
<dbReference type="SUPFAM" id="SSF51306">
    <property type="entry name" value="LexA/Signal peptidase"/>
    <property type="match status" value="1"/>
</dbReference>
<gene>
    <name evidence="3" type="ORF">SUTH_01893</name>
</gene>
<evidence type="ECO:0000313" key="4">
    <source>
        <dbReference type="Proteomes" id="UP000031637"/>
    </source>
</evidence>
<dbReference type="GO" id="GO:0004252">
    <property type="term" value="F:serine-type endopeptidase activity"/>
    <property type="evidence" value="ECO:0007669"/>
    <property type="project" value="InterPro"/>
</dbReference>
<dbReference type="Gene3D" id="2.10.109.10">
    <property type="entry name" value="Umud Fragment, subunit A"/>
    <property type="match status" value="1"/>
</dbReference>
<dbReference type="Proteomes" id="UP000031637">
    <property type="component" value="Chromosome"/>
</dbReference>
<dbReference type="EMBL" id="AP012547">
    <property type="protein sequence ID" value="BAO29685.1"/>
    <property type="molecule type" value="Genomic_DNA"/>
</dbReference>
<evidence type="ECO:0000259" key="2">
    <source>
        <dbReference type="Pfam" id="PF10502"/>
    </source>
</evidence>
<evidence type="ECO:0000256" key="1">
    <source>
        <dbReference type="SAM" id="Phobius"/>
    </source>
</evidence>
<protein>
    <recommendedName>
        <fullName evidence="2">Peptidase S26 domain-containing protein</fullName>
    </recommendedName>
</protein>
<dbReference type="KEGG" id="shd:SUTH_01893"/>
<dbReference type="Pfam" id="PF10502">
    <property type="entry name" value="Peptidase_S26"/>
    <property type="match status" value="1"/>
</dbReference>
<name>W0SFY2_9PROT</name>
<proteinExistence type="predicted"/>
<keyword evidence="4" id="KW-1185">Reference proteome</keyword>
<dbReference type="STRING" id="1223802.SUTH_01893"/>
<evidence type="ECO:0000313" key="3">
    <source>
        <dbReference type="EMBL" id="BAO29685.1"/>
    </source>
</evidence>
<keyword evidence="1" id="KW-0472">Membrane</keyword>
<feature type="domain" description="Peptidase S26" evidence="2">
    <location>
        <begin position="16"/>
        <end position="157"/>
    </location>
</feature>
<organism evidence="3 4">
    <name type="scientific">Sulfuritalea hydrogenivorans sk43H</name>
    <dbReference type="NCBI Taxonomy" id="1223802"/>
    <lineage>
        <taxon>Bacteria</taxon>
        <taxon>Pseudomonadati</taxon>
        <taxon>Pseudomonadota</taxon>
        <taxon>Betaproteobacteria</taxon>
        <taxon>Nitrosomonadales</taxon>
        <taxon>Sterolibacteriaceae</taxon>
        <taxon>Sulfuritalea</taxon>
    </lineage>
</organism>
<feature type="transmembrane region" description="Helical" evidence="1">
    <location>
        <begin position="16"/>
        <end position="36"/>
    </location>
</feature>
<sequence>MTETHTHWRLWRLPVVLWWMAGYLAFTKVFMVTLNLTDSLPGTIFLIDKRTFPSLGEFVAFRWENDWPYPRGSIFVKRLTGIPGASVTASDRRYFVDGREMGFAKEYSKTGVPLKPGPTGVIPKGHYFVSADHPDSIDSRYALTGWVADDQVLGQAMRLF</sequence>
<dbReference type="InterPro" id="IPR019533">
    <property type="entry name" value="Peptidase_S26"/>
</dbReference>
<dbReference type="GO" id="GO:0006465">
    <property type="term" value="P:signal peptide processing"/>
    <property type="evidence" value="ECO:0007669"/>
    <property type="project" value="InterPro"/>
</dbReference>
<dbReference type="InterPro" id="IPR036286">
    <property type="entry name" value="LexA/Signal_pep-like_sf"/>
</dbReference>
<accession>W0SFY2</accession>
<dbReference type="AlphaFoldDB" id="W0SFY2"/>
<keyword evidence="1" id="KW-0812">Transmembrane</keyword>
<dbReference type="RefSeq" id="WP_084207323.1">
    <property type="nucleotide sequence ID" value="NZ_AP012547.1"/>
</dbReference>
<reference evidence="3 4" key="1">
    <citation type="journal article" date="2014" name="Syst. Appl. Microbiol.">
        <title>Complete genomes of freshwater sulfur oxidizers Sulfuricella denitrificans skB26 and Sulfuritalea hydrogenivorans sk43H: genetic insights into the sulfur oxidation pathway of betaproteobacteria.</title>
        <authorList>
            <person name="Watanabe T."/>
            <person name="Kojima H."/>
            <person name="Fukui M."/>
        </authorList>
    </citation>
    <scope>NUCLEOTIDE SEQUENCE [LARGE SCALE GENOMIC DNA]</scope>
    <source>
        <strain evidence="3">DSM22779</strain>
    </source>
</reference>
<dbReference type="OrthoDB" id="5564030at2"/>
<dbReference type="HOGENOM" id="CLU_104604_2_0_4"/>